<comment type="caution">
    <text evidence="1">The sequence shown here is derived from an EMBL/GenBank/DDBJ whole genome shotgun (WGS) entry which is preliminary data.</text>
</comment>
<organism evidence="1 2">
    <name type="scientific">Platanthera zijinensis</name>
    <dbReference type="NCBI Taxonomy" id="2320716"/>
    <lineage>
        <taxon>Eukaryota</taxon>
        <taxon>Viridiplantae</taxon>
        <taxon>Streptophyta</taxon>
        <taxon>Embryophyta</taxon>
        <taxon>Tracheophyta</taxon>
        <taxon>Spermatophyta</taxon>
        <taxon>Magnoliopsida</taxon>
        <taxon>Liliopsida</taxon>
        <taxon>Asparagales</taxon>
        <taxon>Orchidaceae</taxon>
        <taxon>Orchidoideae</taxon>
        <taxon>Orchideae</taxon>
        <taxon>Orchidinae</taxon>
        <taxon>Platanthera</taxon>
    </lineage>
</organism>
<keyword evidence="2" id="KW-1185">Reference proteome</keyword>
<evidence type="ECO:0000313" key="1">
    <source>
        <dbReference type="EMBL" id="KAK8953904.1"/>
    </source>
</evidence>
<dbReference type="EMBL" id="JBBWWQ010000002">
    <property type="protein sequence ID" value="KAK8953904.1"/>
    <property type="molecule type" value="Genomic_DNA"/>
</dbReference>
<name>A0AAP0GDX2_9ASPA</name>
<sequence length="72" mass="8511">MKKMRDISHIVLPTNHFILDYIWPHHQPEPEICFCHSGHGQGCKQCNPDVRWICECVVHPLHARNLFDRMPP</sequence>
<dbReference type="Proteomes" id="UP001418222">
    <property type="component" value="Unassembled WGS sequence"/>
</dbReference>
<proteinExistence type="predicted"/>
<protein>
    <submittedName>
        <fullName evidence="1">Uncharacterized protein</fullName>
    </submittedName>
</protein>
<dbReference type="AlphaFoldDB" id="A0AAP0GDX2"/>
<gene>
    <name evidence="1" type="ORF">KSP39_PZI002957</name>
</gene>
<accession>A0AAP0GDX2</accession>
<evidence type="ECO:0000313" key="2">
    <source>
        <dbReference type="Proteomes" id="UP001418222"/>
    </source>
</evidence>
<reference evidence="1 2" key="1">
    <citation type="journal article" date="2022" name="Nat. Plants">
        <title>Genomes of leafy and leafless Platanthera orchids illuminate the evolution of mycoheterotrophy.</title>
        <authorList>
            <person name="Li M.H."/>
            <person name="Liu K.W."/>
            <person name="Li Z."/>
            <person name="Lu H.C."/>
            <person name="Ye Q.L."/>
            <person name="Zhang D."/>
            <person name="Wang J.Y."/>
            <person name="Li Y.F."/>
            <person name="Zhong Z.M."/>
            <person name="Liu X."/>
            <person name="Yu X."/>
            <person name="Liu D.K."/>
            <person name="Tu X.D."/>
            <person name="Liu B."/>
            <person name="Hao Y."/>
            <person name="Liao X.Y."/>
            <person name="Jiang Y.T."/>
            <person name="Sun W.H."/>
            <person name="Chen J."/>
            <person name="Chen Y.Q."/>
            <person name="Ai Y."/>
            <person name="Zhai J.W."/>
            <person name="Wu S.S."/>
            <person name="Zhou Z."/>
            <person name="Hsiao Y.Y."/>
            <person name="Wu W.L."/>
            <person name="Chen Y.Y."/>
            <person name="Lin Y.F."/>
            <person name="Hsu J.L."/>
            <person name="Li C.Y."/>
            <person name="Wang Z.W."/>
            <person name="Zhao X."/>
            <person name="Zhong W.Y."/>
            <person name="Ma X.K."/>
            <person name="Ma L."/>
            <person name="Huang J."/>
            <person name="Chen G.Z."/>
            <person name="Huang M.Z."/>
            <person name="Huang L."/>
            <person name="Peng D.H."/>
            <person name="Luo Y.B."/>
            <person name="Zou S.Q."/>
            <person name="Chen S.P."/>
            <person name="Lan S."/>
            <person name="Tsai W.C."/>
            <person name="Van de Peer Y."/>
            <person name="Liu Z.J."/>
        </authorList>
    </citation>
    <scope>NUCLEOTIDE SEQUENCE [LARGE SCALE GENOMIC DNA]</scope>
    <source>
        <strain evidence="1">Lor287</strain>
    </source>
</reference>